<gene>
    <name evidence="1" type="ORF">B1B09_05640</name>
</gene>
<organism evidence="1 2">
    <name type="scientific">Cutibacterium acnes</name>
    <name type="common">Propionibacterium acnes</name>
    <dbReference type="NCBI Taxonomy" id="1747"/>
    <lineage>
        <taxon>Bacteria</taxon>
        <taxon>Bacillati</taxon>
        <taxon>Actinomycetota</taxon>
        <taxon>Actinomycetes</taxon>
        <taxon>Propionibacteriales</taxon>
        <taxon>Propionibacteriaceae</taxon>
        <taxon>Cutibacterium</taxon>
    </lineage>
</organism>
<dbReference type="AlphaFoldDB" id="A0A2B7IZ95"/>
<reference evidence="1 2" key="1">
    <citation type="submission" date="2017-02" db="EMBL/GenBank/DDBJ databases">
        <title>Prevalence of linear plasmids in Cutibacterium acnes isolates obtained from cancerous prostatic tissue.</title>
        <authorList>
            <person name="Davidsson S."/>
            <person name="Bruggemann H."/>
        </authorList>
    </citation>
    <scope>NUCLEOTIDE SEQUENCE [LARGE SCALE GENOMIC DNA]</scope>
    <source>
        <strain evidence="1 2">11-78</strain>
    </source>
</reference>
<dbReference type="EMBL" id="MVCE01000002">
    <property type="protein sequence ID" value="PGF35089.1"/>
    <property type="molecule type" value="Genomic_DNA"/>
</dbReference>
<dbReference type="PANTHER" id="PTHR43760:SF1">
    <property type="entry name" value="ENDORIBONUCLEASE L-PSP_CHORISMATE MUTASE-LIKE DOMAIN-CONTAINING PROTEIN"/>
    <property type="match status" value="1"/>
</dbReference>
<dbReference type="SUPFAM" id="SSF55298">
    <property type="entry name" value="YjgF-like"/>
    <property type="match status" value="1"/>
</dbReference>
<proteinExistence type="predicted"/>
<comment type="caution">
    <text evidence="1">The sequence shown here is derived from an EMBL/GenBank/DDBJ whole genome shotgun (WGS) entry which is preliminary data.</text>
</comment>
<dbReference type="Proteomes" id="UP000226191">
    <property type="component" value="Unassembled WGS sequence"/>
</dbReference>
<dbReference type="RefSeq" id="WP_002517122.1">
    <property type="nucleotide sequence ID" value="NZ_AP019664.1"/>
</dbReference>
<dbReference type="CDD" id="cd02199">
    <property type="entry name" value="YjgF_YER057c_UK114_like_1"/>
    <property type="match status" value="1"/>
</dbReference>
<evidence type="ECO:0000313" key="1">
    <source>
        <dbReference type="EMBL" id="PGF35089.1"/>
    </source>
</evidence>
<dbReference type="GeneID" id="92856213"/>
<sequence length="151" mass="14956">MSATTRCAELGITLPPVAAPVADYVPAIQTGSQILTSGQLPFVDGELTAVGKVGDAVSAEQAAEAARAAALNAIAAAADVAGGLDAIKRIVRVVVFVNSAPDFTGQAGVANGASQLLGQVFGEHGRHARSAVGVATLPLGSAVEVELTVEV</sequence>
<protein>
    <submittedName>
        <fullName evidence="1">LysR family transcriptional regulator</fullName>
    </submittedName>
</protein>
<dbReference type="OrthoDB" id="9806229at2"/>
<accession>A0A2B7IZ95</accession>
<dbReference type="InterPro" id="IPR013813">
    <property type="entry name" value="Endoribo_LPSP/chorism_mut-like"/>
</dbReference>
<dbReference type="Pfam" id="PF14588">
    <property type="entry name" value="YjgF_endoribonc"/>
    <property type="match status" value="1"/>
</dbReference>
<dbReference type="Gene3D" id="3.30.1330.40">
    <property type="entry name" value="RutC-like"/>
    <property type="match status" value="1"/>
</dbReference>
<name>A0A2B7IZ95_CUTAC</name>
<dbReference type="InterPro" id="IPR035959">
    <property type="entry name" value="RutC-like_sf"/>
</dbReference>
<dbReference type="PANTHER" id="PTHR43760">
    <property type="entry name" value="ENDORIBONUCLEASE-RELATED"/>
    <property type="match status" value="1"/>
</dbReference>
<evidence type="ECO:0000313" key="2">
    <source>
        <dbReference type="Proteomes" id="UP000226191"/>
    </source>
</evidence>